<dbReference type="PROSITE" id="PS51819">
    <property type="entry name" value="VOC"/>
    <property type="match status" value="1"/>
</dbReference>
<dbReference type="CDD" id="cd06587">
    <property type="entry name" value="VOC"/>
    <property type="match status" value="1"/>
</dbReference>
<gene>
    <name evidence="2" type="ORF">LDX50_09560</name>
    <name evidence="3" type="ORF">LDX50_15530</name>
    <name evidence="4" type="ORF">LDX50_21250</name>
</gene>
<accession>A0A9X1KYS6</accession>
<dbReference type="InterPro" id="IPR037523">
    <property type="entry name" value="VOC_core"/>
</dbReference>
<dbReference type="EMBL" id="JAIXNE010000002">
    <property type="protein sequence ID" value="MCA6075117.1"/>
    <property type="molecule type" value="Genomic_DNA"/>
</dbReference>
<dbReference type="EMBL" id="JAIXNE010000004">
    <property type="protein sequence ID" value="MCA6077422.1"/>
    <property type="molecule type" value="Genomic_DNA"/>
</dbReference>
<evidence type="ECO:0000313" key="5">
    <source>
        <dbReference type="Proteomes" id="UP001139409"/>
    </source>
</evidence>
<evidence type="ECO:0000313" key="3">
    <source>
        <dbReference type="EMBL" id="MCA6076294.1"/>
    </source>
</evidence>
<keyword evidence="5" id="KW-1185">Reference proteome</keyword>
<dbReference type="Proteomes" id="UP001139409">
    <property type="component" value="Unassembled WGS sequence"/>
</dbReference>
<proteinExistence type="predicted"/>
<dbReference type="Gene3D" id="3.10.180.10">
    <property type="entry name" value="2,3-Dihydroxybiphenyl 1,2-Dioxygenase, domain 1"/>
    <property type="match status" value="1"/>
</dbReference>
<evidence type="ECO:0000313" key="2">
    <source>
        <dbReference type="EMBL" id="MCA6075117.1"/>
    </source>
</evidence>
<reference evidence="3" key="1">
    <citation type="submission" date="2021-09" db="EMBL/GenBank/DDBJ databases">
        <title>Fulvivirga sp. isolated from coastal sediment.</title>
        <authorList>
            <person name="Yu H."/>
        </authorList>
    </citation>
    <scope>NUCLEOTIDE SEQUENCE</scope>
    <source>
        <strain evidence="3">1062</strain>
    </source>
</reference>
<dbReference type="InterPro" id="IPR004360">
    <property type="entry name" value="Glyas_Fos-R_dOase_dom"/>
</dbReference>
<name>A0A9X1KYS6_9BACT</name>
<dbReference type="RefSeq" id="WP_225698223.1">
    <property type="nucleotide sequence ID" value="NZ_JAIXNE010000002.1"/>
</dbReference>
<feature type="domain" description="VOC" evidence="1">
    <location>
        <begin position="10"/>
        <end position="134"/>
    </location>
</feature>
<evidence type="ECO:0000259" key="1">
    <source>
        <dbReference type="PROSITE" id="PS51819"/>
    </source>
</evidence>
<dbReference type="EMBL" id="JAIXNE010000003">
    <property type="protein sequence ID" value="MCA6076294.1"/>
    <property type="molecule type" value="Genomic_DNA"/>
</dbReference>
<sequence length="137" mass="15513">MHESRDPFQGSEITTILVTSDLEKSKDFYLQALGASLFREYGGDSAVIQLMGHWILLVKPGGPTDDKPGTYFKTPGNKEVVSHSFTIRVNNCWQSYEILSGRGVEFITPPISRGNETRCFFYDPDGHLFEISEYRID</sequence>
<dbReference type="Pfam" id="PF00903">
    <property type="entry name" value="Glyoxalase"/>
    <property type="match status" value="1"/>
</dbReference>
<organism evidence="3 5">
    <name type="scientific">Fulvivirga sedimenti</name>
    <dbReference type="NCBI Taxonomy" id="2879465"/>
    <lineage>
        <taxon>Bacteria</taxon>
        <taxon>Pseudomonadati</taxon>
        <taxon>Bacteroidota</taxon>
        <taxon>Cytophagia</taxon>
        <taxon>Cytophagales</taxon>
        <taxon>Fulvivirgaceae</taxon>
        <taxon>Fulvivirga</taxon>
    </lineage>
</organism>
<dbReference type="AlphaFoldDB" id="A0A9X1KYS6"/>
<comment type="caution">
    <text evidence="3">The sequence shown here is derived from an EMBL/GenBank/DDBJ whole genome shotgun (WGS) entry which is preliminary data.</text>
</comment>
<dbReference type="InterPro" id="IPR029068">
    <property type="entry name" value="Glyas_Bleomycin-R_OHBP_Dase"/>
</dbReference>
<dbReference type="SUPFAM" id="SSF54593">
    <property type="entry name" value="Glyoxalase/Bleomycin resistance protein/Dihydroxybiphenyl dioxygenase"/>
    <property type="match status" value="1"/>
</dbReference>
<protein>
    <submittedName>
        <fullName evidence="3">VOC family protein</fullName>
    </submittedName>
</protein>
<evidence type="ECO:0000313" key="4">
    <source>
        <dbReference type="EMBL" id="MCA6077422.1"/>
    </source>
</evidence>